<keyword evidence="5 9" id="KW-0665">Pyrimidine biosynthesis</keyword>
<feature type="binding site" evidence="9 11">
    <location>
        <position position="209"/>
    </location>
    <ligand>
        <name>substrate</name>
    </ligand>
</feature>
<dbReference type="GO" id="GO:0044205">
    <property type="term" value="P:'de novo' UMP biosynthetic process"/>
    <property type="evidence" value="ECO:0007669"/>
    <property type="project" value="UniProtKB-UniRule"/>
</dbReference>
<evidence type="ECO:0000256" key="5">
    <source>
        <dbReference type="ARBA" id="ARBA00022975"/>
    </source>
</evidence>
<comment type="subunit">
    <text evidence="3 9">Homodimer.</text>
</comment>
<feature type="binding site" evidence="9 11">
    <location>
        <position position="119"/>
    </location>
    <ligand>
        <name>substrate</name>
    </ligand>
</feature>
<feature type="binding site" evidence="9 11">
    <location>
        <position position="33"/>
    </location>
    <ligand>
        <name>substrate</name>
    </ligand>
</feature>
<evidence type="ECO:0000256" key="1">
    <source>
        <dbReference type="ARBA" id="ARBA00002356"/>
    </source>
</evidence>
<feature type="binding site" evidence="9 11">
    <location>
        <position position="180"/>
    </location>
    <ligand>
        <name>substrate</name>
    </ligand>
</feature>
<organism evidence="14 15">
    <name type="scientific">Suttonella indologenes</name>
    <dbReference type="NCBI Taxonomy" id="13276"/>
    <lineage>
        <taxon>Bacteria</taxon>
        <taxon>Pseudomonadati</taxon>
        <taxon>Pseudomonadota</taxon>
        <taxon>Gammaproteobacteria</taxon>
        <taxon>Cardiobacteriales</taxon>
        <taxon>Cardiobacteriaceae</taxon>
        <taxon>Suttonella</taxon>
    </lineage>
</organism>
<evidence type="ECO:0000256" key="4">
    <source>
        <dbReference type="ARBA" id="ARBA00022793"/>
    </source>
</evidence>
<evidence type="ECO:0000256" key="8">
    <source>
        <dbReference type="ARBA" id="ARBA00061012"/>
    </source>
</evidence>
<feature type="domain" description="Orotidine 5'-phosphate decarboxylase" evidence="13">
    <location>
        <begin position="5"/>
        <end position="225"/>
    </location>
</feature>
<dbReference type="FunFam" id="3.20.20.70:FF:000015">
    <property type="entry name" value="Orotidine 5'-phosphate decarboxylase"/>
    <property type="match status" value="1"/>
</dbReference>
<feature type="binding site" evidence="9 11">
    <location>
        <position position="11"/>
    </location>
    <ligand>
        <name>substrate</name>
    </ligand>
</feature>
<dbReference type="UniPathway" id="UPA00070">
    <property type="reaction ID" value="UER00120"/>
</dbReference>
<evidence type="ECO:0000256" key="11">
    <source>
        <dbReference type="PIRSR" id="PIRSR614732-2"/>
    </source>
</evidence>
<dbReference type="OrthoDB" id="9806203at2"/>
<keyword evidence="15" id="KW-1185">Reference proteome</keyword>
<evidence type="ECO:0000256" key="7">
    <source>
        <dbReference type="ARBA" id="ARBA00049157"/>
    </source>
</evidence>
<sequence>MSDPKILLAFDFDDVQTAYALAEQLNPRLCRIKIGKALFTRAGVTVVERLQAGGFEIFLDLKYHDIPNTVADAVRAAADLGVWMVNVHAGGGRKMLTAAAEALAQRRQAPLLIAVTVLTSMAETELDDIGVTRGLAEQVAALTALSYDCGLQGVVCSAHEAAAVKAATARDFLTVTPGIRPLGSASDDQSRIMTPERALASGSDYLVIGRPITAAADPLAALESIAADIAHFNKEKS</sequence>
<feature type="binding site" evidence="9 11">
    <location>
        <position position="210"/>
    </location>
    <ligand>
        <name>substrate</name>
    </ligand>
</feature>
<evidence type="ECO:0000256" key="9">
    <source>
        <dbReference type="HAMAP-Rule" id="MF_01200"/>
    </source>
</evidence>
<dbReference type="Pfam" id="PF00215">
    <property type="entry name" value="OMPdecase"/>
    <property type="match status" value="1"/>
</dbReference>
<evidence type="ECO:0000256" key="3">
    <source>
        <dbReference type="ARBA" id="ARBA00011738"/>
    </source>
</evidence>
<dbReference type="EMBL" id="UHIA01000004">
    <property type="protein sequence ID" value="SUO98361.1"/>
    <property type="molecule type" value="Genomic_DNA"/>
</dbReference>
<dbReference type="PANTHER" id="PTHR32119">
    <property type="entry name" value="OROTIDINE 5'-PHOSPHATE DECARBOXYLASE"/>
    <property type="match status" value="1"/>
</dbReference>
<feature type="binding site" evidence="9 11">
    <location>
        <position position="189"/>
    </location>
    <ligand>
        <name>substrate</name>
    </ligand>
</feature>
<dbReference type="GO" id="GO:0005829">
    <property type="term" value="C:cytosol"/>
    <property type="evidence" value="ECO:0007669"/>
    <property type="project" value="TreeGrafter"/>
</dbReference>
<dbReference type="GO" id="GO:0004590">
    <property type="term" value="F:orotidine-5'-phosphate decarboxylase activity"/>
    <property type="evidence" value="ECO:0007669"/>
    <property type="project" value="UniProtKB-UniRule"/>
</dbReference>
<evidence type="ECO:0000256" key="12">
    <source>
        <dbReference type="RuleBase" id="RU000512"/>
    </source>
</evidence>
<dbReference type="Proteomes" id="UP000254575">
    <property type="component" value="Unassembled WGS sequence"/>
</dbReference>
<dbReference type="InterPro" id="IPR047596">
    <property type="entry name" value="OMPdecase_bac"/>
</dbReference>
<comment type="function">
    <text evidence="1 9">Catalyzes the decarboxylation of orotidine 5'-monophosphate (OMP) to uridine 5'-monophosphate (UMP).</text>
</comment>
<dbReference type="GO" id="GO:0006207">
    <property type="term" value="P:'de novo' pyrimidine nucleobase biosynthetic process"/>
    <property type="evidence" value="ECO:0007669"/>
    <property type="project" value="InterPro"/>
</dbReference>
<keyword evidence="4 9" id="KW-0210">Decarboxylase</keyword>
<dbReference type="RefSeq" id="WP_115219201.1">
    <property type="nucleotide sequence ID" value="NZ_UHIA01000004.1"/>
</dbReference>
<dbReference type="PANTHER" id="PTHR32119:SF2">
    <property type="entry name" value="OROTIDINE 5'-PHOSPHATE DECARBOXYLASE"/>
    <property type="match status" value="1"/>
</dbReference>
<feature type="active site" description="For OMPdecase activity" evidence="10">
    <location>
        <position position="62"/>
    </location>
</feature>
<gene>
    <name evidence="9 14" type="primary">pyrF</name>
    <name evidence="14" type="ORF">NCTC10717_02106</name>
</gene>
<feature type="active site" description="For OMPdecase activity" evidence="10">
    <location>
        <position position="60"/>
    </location>
</feature>
<comment type="pathway">
    <text evidence="2 9 12">Pyrimidine metabolism; UMP biosynthesis via de novo pathway; UMP from orotate: step 2/2.</text>
</comment>
<dbReference type="HAMAP" id="MF_01200_B">
    <property type="entry name" value="OMPdecase_type1_B"/>
    <property type="match status" value="1"/>
</dbReference>
<dbReference type="AlphaFoldDB" id="A0A380N371"/>
<dbReference type="SUPFAM" id="SSF51366">
    <property type="entry name" value="Ribulose-phoshate binding barrel"/>
    <property type="match status" value="1"/>
</dbReference>
<dbReference type="Gene3D" id="3.20.20.70">
    <property type="entry name" value="Aldolase class I"/>
    <property type="match status" value="1"/>
</dbReference>
<reference evidence="14 15" key="1">
    <citation type="submission" date="2018-06" db="EMBL/GenBank/DDBJ databases">
        <authorList>
            <consortium name="Pathogen Informatics"/>
            <person name="Doyle S."/>
        </authorList>
    </citation>
    <scope>NUCLEOTIDE SEQUENCE [LARGE SCALE GENOMIC DNA]</scope>
    <source>
        <strain evidence="14 15">NCTC10717</strain>
    </source>
</reference>
<evidence type="ECO:0000313" key="14">
    <source>
        <dbReference type="EMBL" id="SUO98361.1"/>
    </source>
</evidence>
<dbReference type="PROSITE" id="PS00156">
    <property type="entry name" value="OMPDECASE"/>
    <property type="match status" value="1"/>
</dbReference>
<evidence type="ECO:0000313" key="15">
    <source>
        <dbReference type="Proteomes" id="UP000254575"/>
    </source>
</evidence>
<comment type="similarity">
    <text evidence="8 9">Belongs to the OMP decarboxylase family. Type 1 subfamily.</text>
</comment>
<dbReference type="NCBIfam" id="TIGR01740">
    <property type="entry name" value="pyrF"/>
    <property type="match status" value="1"/>
</dbReference>
<dbReference type="InterPro" id="IPR018089">
    <property type="entry name" value="OMPdecase_AS"/>
</dbReference>
<evidence type="ECO:0000259" key="13">
    <source>
        <dbReference type="SMART" id="SM00934"/>
    </source>
</evidence>
<name>A0A380N371_9GAMM</name>
<feature type="binding site" evidence="9">
    <location>
        <begin position="60"/>
        <end position="69"/>
    </location>
    <ligand>
        <name>substrate</name>
    </ligand>
</feature>
<dbReference type="CDD" id="cd04725">
    <property type="entry name" value="OMP_decarboxylase_like"/>
    <property type="match status" value="1"/>
</dbReference>
<dbReference type="SMART" id="SM00934">
    <property type="entry name" value="OMPdecase"/>
    <property type="match status" value="1"/>
</dbReference>
<accession>A0A380N371</accession>
<feature type="active site" description="For OMPdecase activity" evidence="10">
    <location>
        <position position="65"/>
    </location>
</feature>
<feature type="active site" description="Proton donor" evidence="9">
    <location>
        <position position="62"/>
    </location>
</feature>
<keyword evidence="6 9" id="KW-0456">Lyase</keyword>
<protein>
    <recommendedName>
        <fullName evidence="9">Orotidine 5'-phosphate decarboxylase</fullName>
        <ecNumber evidence="9">4.1.1.23</ecNumber>
    </recommendedName>
    <alternativeName>
        <fullName evidence="9">OMP decarboxylase</fullName>
        <shortName evidence="9">OMPDCase</shortName>
        <shortName evidence="9">OMPdecase</shortName>
    </alternativeName>
</protein>
<evidence type="ECO:0000256" key="6">
    <source>
        <dbReference type="ARBA" id="ARBA00023239"/>
    </source>
</evidence>
<dbReference type="InterPro" id="IPR001754">
    <property type="entry name" value="OMPdeCOase_dom"/>
</dbReference>
<dbReference type="EC" id="4.1.1.23" evidence="9"/>
<evidence type="ECO:0000256" key="2">
    <source>
        <dbReference type="ARBA" id="ARBA00004861"/>
    </source>
</evidence>
<dbReference type="NCBIfam" id="NF001273">
    <property type="entry name" value="PRK00230.1"/>
    <property type="match status" value="1"/>
</dbReference>
<proteinExistence type="inferred from homology"/>
<evidence type="ECO:0000256" key="10">
    <source>
        <dbReference type="PIRSR" id="PIRSR614732-1"/>
    </source>
</evidence>
<dbReference type="InterPro" id="IPR013785">
    <property type="entry name" value="Aldolase_TIM"/>
</dbReference>
<comment type="catalytic activity">
    <reaction evidence="7 9 12">
        <text>orotidine 5'-phosphate + H(+) = UMP + CO2</text>
        <dbReference type="Rhea" id="RHEA:11596"/>
        <dbReference type="ChEBI" id="CHEBI:15378"/>
        <dbReference type="ChEBI" id="CHEBI:16526"/>
        <dbReference type="ChEBI" id="CHEBI:57538"/>
        <dbReference type="ChEBI" id="CHEBI:57865"/>
        <dbReference type="EC" id="4.1.1.23"/>
    </reaction>
</comment>
<dbReference type="InterPro" id="IPR014732">
    <property type="entry name" value="OMPdecase"/>
</dbReference>
<dbReference type="InterPro" id="IPR011060">
    <property type="entry name" value="RibuloseP-bd_barrel"/>
</dbReference>